<reference evidence="2 3" key="1">
    <citation type="submission" date="2017-11" db="EMBL/GenBank/DDBJ databases">
        <title>Genome-resolved metagenomics identifies genetic mobility, metabolic interactions, and unexpected diversity in perchlorate-reducing communities.</title>
        <authorList>
            <person name="Barnum T.P."/>
            <person name="Figueroa I.A."/>
            <person name="Carlstrom C.I."/>
            <person name="Lucas L.N."/>
            <person name="Engelbrektson A.L."/>
            <person name="Coates J.D."/>
        </authorList>
    </citation>
    <scope>NUCLEOTIDE SEQUENCE [LARGE SCALE GENOMIC DNA]</scope>
    <source>
        <strain evidence="2">BM706</strain>
    </source>
</reference>
<dbReference type="Proteomes" id="UP000234857">
    <property type="component" value="Unassembled WGS sequence"/>
</dbReference>
<dbReference type="EMBL" id="PKTG01000107">
    <property type="protein sequence ID" value="PLX16749.1"/>
    <property type="molecule type" value="Genomic_DNA"/>
</dbReference>
<evidence type="ECO:0000313" key="3">
    <source>
        <dbReference type="Proteomes" id="UP000234857"/>
    </source>
</evidence>
<comment type="caution">
    <text evidence="2">The sequence shown here is derived from an EMBL/GenBank/DDBJ whole genome shotgun (WGS) entry which is preliminary data.</text>
</comment>
<sequence>MIENIMKVKNRIKDIKSDINNIHKIKTEDFKKELEKTKETKKTKEVEKESVETKLKKMVDDNQLDSILDNSSIKDMKRGEIINKNKLDFYKMISEKLF</sequence>
<feature type="coiled-coil region" evidence="1">
    <location>
        <begin position="27"/>
        <end position="54"/>
    </location>
</feature>
<proteinExistence type="predicted"/>
<keyword evidence="1" id="KW-0175">Coiled coil</keyword>
<dbReference type="AlphaFoldDB" id="A0A2N5ZDL7"/>
<evidence type="ECO:0000313" key="2">
    <source>
        <dbReference type="EMBL" id="PLX16749.1"/>
    </source>
</evidence>
<accession>A0A2N5ZDL7</accession>
<organism evidence="2 3">
    <name type="scientific">Muiribacterium halophilum</name>
    <dbReference type="NCBI Taxonomy" id="2053465"/>
    <lineage>
        <taxon>Bacteria</taxon>
        <taxon>Candidatus Muiribacteriota</taxon>
        <taxon>Candidatus Muiribacteriia</taxon>
        <taxon>Candidatus Muiribacteriales</taxon>
        <taxon>Candidatus Muiribacteriaceae</taxon>
        <taxon>Candidatus Muiribacterium</taxon>
    </lineage>
</organism>
<name>A0A2N5ZDL7_MUIH1</name>
<protein>
    <submittedName>
        <fullName evidence="2">Uncharacterized protein</fullName>
    </submittedName>
</protein>
<gene>
    <name evidence="2" type="ORF">C0601_09740</name>
</gene>
<evidence type="ECO:0000256" key="1">
    <source>
        <dbReference type="SAM" id="Coils"/>
    </source>
</evidence>